<evidence type="ECO:0000313" key="1">
    <source>
        <dbReference type="EMBL" id="KAF9764452.1"/>
    </source>
</evidence>
<comment type="caution">
    <text evidence="1">The sequence shown here is derived from an EMBL/GenBank/DDBJ whole genome shotgun (WGS) entry which is preliminary data.</text>
</comment>
<dbReference type="AlphaFoldDB" id="A0A9P6H3C3"/>
<dbReference type="EMBL" id="SBJO01000022">
    <property type="protein sequence ID" value="KAF9764452.1"/>
    <property type="molecule type" value="Genomic_DNA"/>
</dbReference>
<keyword evidence="2" id="KW-1185">Reference proteome</keyword>
<dbReference type="Proteomes" id="UP000740883">
    <property type="component" value="Unassembled WGS sequence"/>
</dbReference>
<reference evidence="1 2" key="1">
    <citation type="journal article" date="2020" name="Genome Biol. Evol.">
        <title>Comparative genomics of strictly vertically transmitted, feminizing microsporidia endosymbionts of amphipod crustaceans.</title>
        <authorList>
            <person name="Cormier A."/>
            <person name="Chebbi M.A."/>
            <person name="Giraud I."/>
            <person name="Wattier R."/>
            <person name="Teixeira M."/>
            <person name="Gilbert C."/>
            <person name="Rigaud T."/>
            <person name="Cordaux R."/>
        </authorList>
    </citation>
    <scope>NUCLEOTIDE SEQUENCE [LARGE SCALE GENOMIC DNA]</scope>
    <source>
        <strain evidence="1 2">Ou3-Ou53</strain>
    </source>
</reference>
<protein>
    <submittedName>
        <fullName evidence="1">Uncharacterized protein</fullName>
    </submittedName>
</protein>
<gene>
    <name evidence="1" type="ORF">NGRA_0562</name>
</gene>
<dbReference type="OrthoDB" id="2190213at2759"/>
<accession>A0A9P6H3C3</accession>
<proteinExistence type="predicted"/>
<name>A0A9P6H3C3_9MICR</name>
<organism evidence="1 2">
    <name type="scientific">Nosema granulosis</name>
    <dbReference type="NCBI Taxonomy" id="83296"/>
    <lineage>
        <taxon>Eukaryota</taxon>
        <taxon>Fungi</taxon>
        <taxon>Fungi incertae sedis</taxon>
        <taxon>Microsporidia</taxon>
        <taxon>Nosematidae</taxon>
        <taxon>Nosema</taxon>
    </lineage>
</organism>
<sequence length="192" mass="22978">MSEINNYIYKLESYFEFDDILDTHIVYFFNNKLVVNSTSVGYNKISKVTKCKNGLRISMIDKTVIDIPCEQTIKKQIFLLFKNLSECTEIIDPAAITGSVVMEFGDLYFVVYLRNSSYEEFRKILLKRLAFYFYPRFKENNIDLEHYDDFKFYVRDDKILIPIENSSDLGSALFHFNYRLKVYIRYKKRKNK</sequence>
<evidence type="ECO:0000313" key="2">
    <source>
        <dbReference type="Proteomes" id="UP000740883"/>
    </source>
</evidence>